<dbReference type="PANTHER" id="PTHR30121">
    <property type="entry name" value="UNCHARACTERIZED PROTEIN YJGR-RELATED"/>
    <property type="match status" value="1"/>
</dbReference>
<protein>
    <submittedName>
        <fullName evidence="2">Type IV secretory system conjugative DNA transfer family protein</fullName>
    </submittedName>
</protein>
<dbReference type="Proteomes" id="UP001501196">
    <property type="component" value="Unassembled WGS sequence"/>
</dbReference>
<evidence type="ECO:0000313" key="3">
    <source>
        <dbReference type="Proteomes" id="UP001501196"/>
    </source>
</evidence>
<dbReference type="SUPFAM" id="SSF52540">
    <property type="entry name" value="P-loop containing nucleoside triphosphate hydrolases"/>
    <property type="match status" value="1"/>
</dbReference>
<accession>A0ABP5F9L5</accession>
<comment type="caution">
    <text evidence="2">The sequence shown here is derived from an EMBL/GenBank/DDBJ whole genome shotgun (WGS) entry which is preliminary data.</text>
</comment>
<reference evidence="3" key="1">
    <citation type="journal article" date="2019" name="Int. J. Syst. Evol. Microbiol.">
        <title>The Global Catalogue of Microorganisms (GCM) 10K type strain sequencing project: providing services to taxonomists for standard genome sequencing and annotation.</title>
        <authorList>
            <consortium name="The Broad Institute Genomics Platform"/>
            <consortium name="The Broad Institute Genome Sequencing Center for Infectious Disease"/>
            <person name="Wu L."/>
            <person name="Ma J."/>
        </authorList>
    </citation>
    <scope>NUCLEOTIDE SEQUENCE [LARGE SCALE GENOMIC DNA]</scope>
    <source>
        <strain evidence="3">JCM 15672</strain>
    </source>
</reference>
<dbReference type="Gene3D" id="3.40.50.300">
    <property type="entry name" value="P-loop containing nucleotide triphosphate hydrolases"/>
    <property type="match status" value="2"/>
</dbReference>
<feature type="compositionally biased region" description="Basic residues" evidence="1">
    <location>
        <begin position="707"/>
        <end position="716"/>
    </location>
</feature>
<dbReference type="PANTHER" id="PTHR30121:SF11">
    <property type="entry name" value="AAA+ ATPASE DOMAIN-CONTAINING PROTEIN"/>
    <property type="match status" value="1"/>
</dbReference>
<keyword evidence="3" id="KW-1185">Reference proteome</keyword>
<gene>
    <name evidence="2" type="ORF">GCM10009819_00300</name>
</gene>
<evidence type="ECO:0000256" key="1">
    <source>
        <dbReference type="SAM" id="MobiDB-lite"/>
    </source>
</evidence>
<organism evidence="2 3">
    <name type="scientific">Agromyces tropicus</name>
    <dbReference type="NCBI Taxonomy" id="555371"/>
    <lineage>
        <taxon>Bacteria</taxon>
        <taxon>Bacillati</taxon>
        <taxon>Actinomycetota</taxon>
        <taxon>Actinomycetes</taxon>
        <taxon>Micrococcales</taxon>
        <taxon>Microbacteriaceae</taxon>
        <taxon>Agromyces</taxon>
    </lineage>
</organism>
<dbReference type="InterPro" id="IPR027417">
    <property type="entry name" value="P-loop_NTPase"/>
</dbReference>
<dbReference type="InterPro" id="IPR051162">
    <property type="entry name" value="T4SS_component"/>
</dbReference>
<name>A0ABP5F9L5_9MICO</name>
<dbReference type="EMBL" id="BAAAPW010000001">
    <property type="protein sequence ID" value="GAA2021737.1"/>
    <property type="molecule type" value="Genomic_DNA"/>
</dbReference>
<evidence type="ECO:0000313" key="2">
    <source>
        <dbReference type="EMBL" id="GAA2021737.1"/>
    </source>
</evidence>
<proteinExistence type="predicted"/>
<sequence length="716" mass="76872">MPEPFVFTRLYLPRPLNPSTVTALITRLAGSDVSRPLVFEVQATTDGVAPLLGCTPTAVHPLKRLLAGMVPGIRFGAATRAPVAAVSRVLARPSGLPLAEVDPEELVGAVYQAFASRRGEEVIALQLLIGRSHRPAQLITAPLDPLQPLGSRLLDGARPAPTDVKHRMASHASQARLDTVLRIGIAAKTSKRCHALTWELFGALQSLESPGVRFSLLHDTVARWIAGTAGVGARLCLGVAELVPLLGWPLGERDYPGVPGVHPRMLPVPEIVSNSEAVFAVGTASGPERLVGIDPQSRLQHLVAVGPTGSGKSTLLEHLILSDIRAGRACCVIEPKAQLIDRILDTAPAEAADRIVVLDATETDATVGFNPLDVGDRDPDIVVDGILAALGALFQDGWGPRTEYLIQGALLSLARAGQTRPEPYTLIDLPRLLTDAAFRRPVIAAVQDDPTLAAFWAEFEEMRPGQRAAAIAAPLNKLRKIVMRKPLVAVLGQPKPRFRLRDIFQEKKIVLVPLNDGLLGTGASRLLGSLIVAELWMATLERAREKAPMKHPGMVFIDEVQNYLHLPTPISDVLATSRSYGVALHLAHQYRDQLPPGLRSALDVNARSKICFALQPDDARDLARQAPQLAADDFQTLPRYEIYAHLLAGGTPAGWCSARTLPPAPIVGAGALIRETSREHYGARKPLVDTPATGQASSFQPGAGTARHSHQKARRS</sequence>
<dbReference type="RefSeq" id="WP_344368604.1">
    <property type="nucleotide sequence ID" value="NZ_BAAAPW010000001.1"/>
</dbReference>
<feature type="region of interest" description="Disordered" evidence="1">
    <location>
        <begin position="687"/>
        <end position="716"/>
    </location>
</feature>